<dbReference type="AlphaFoldDB" id="A0A1Z2XSR3"/>
<evidence type="ECO:0000313" key="2">
    <source>
        <dbReference type="EMBL" id="QQR30738.1"/>
    </source>
</evidence>
<protein>
    <submittedName>
        <fullName evidence="2">Uncharacterized protein</fullName>
    </submittedName>
</protein>
<name>A0A1Z2XSR3_9FIRM</name>
<dbReference type="Proteomes" id="UP000196710">
    <property type="component" value="Chromosome"/>
</dbReference>
<accession>A0A1Z2XSR3</accession>
<reference evidence="2 4" key="3">
    <citation type="submission" date="2020-11" db="EMBL/GenBank/DDBJ databases">
        <title>Closed and high quality bacterial genomes of the OMM12 community.</title>
        <authorList>
            <person name="Marbouty M."/>
            <person name="Lamy-Besnier Q."/>
            <person name="Debarbieux L."/>
            <person name="Koszul R."/>
        </authorList>
    </citation>
    <scope>NUCLEOTIDE SEQUENCE [LARGE SCALE GENOMIC DNA]</scope>
    <source>
        <strain evidence="2 4">KB18</strain>
    </source>
</reference>
<gene>
    <name evidence="1" type="ORF">ADH66_12950</name>
    <name evidence="2" type="ORF">I5Q82_03280</name>
</gene>
<dbReference type="EMBL" id="CP021422">
    <property type="protein sequence ID" value="ASB41480.1"/>
    <property type="molecule type" value="Genomic_DNA"/>
</dbReference>
<organism evidence="2 4">
    <name type="scientific">Acutalibacter muris</name>
    <dbReference type="NCBI Taxonomy" id="1796620"/>
    <lineage>
        <taxon>Bacteria</taxon>
        <taxon>Bacillati</taxon>
        <taxon>Bacillota</taxon>
        <taxon>Clostridia</taxon>
        <taxon>Eubacteriales</taxon>
        <taxon>Acutalibacteraceae</taxon>
        <taxon>Acutalibacter</taxon>
    </lineage>
</organism>
<sequence>MRTIHTFDIELWTEPEEKERAKEQGLDTTQGVFEALKAHLEENGLLPDKSFEPWDKEPAPMPYFDYVRCNVDFSEPDGVCMSIELVTLVNNEWEGRTFAIADISGSGADDYLRMCRIAAECSLMFNGRGQEMMLSEQEPVIAAVE</sequence>
<evidence type="ECO:0000313" key="4">
    <source>
        <dbReference type="Proteomes" id="UP000596035"/>
    </source>
</evidence>
<evidence type="ECO:0000313" key="3">
    <source>
        <dbReference type="Proteomes" id="UP000196710"/>
    </source>
</evidence>
<dbReference type="RefSeq" id="WP_066539930.1">
    <property type="nucleotide sequence ID" value="NZ_CP021422.1"/>
</dbReference>
<dbReference type="EMBL" id="CP065321">
    <property type="protein sequence ID" value="QQR30738.1"/>
    <property type="molecule type" value="Genomic_DNA"/>
</dbReference>
<dbReference type="Proteomes" id="UP000596035">
    <property type="component" value="Chromosome"/>
</dbReference>
<proteinExistence type="predicted"/>
<reference evidence="3" key="2">
    <citation type="submission" date="2017-05" db="EMBL/GenBank/DDBJ databases">
        <title>Improved OligoMM genomes.</title>
        <authorList>
            <person name="Garzetti D."/>
        </authorList>
    </citation>
    <scope>NUCLEOTIDE SEQUENCE [LARGE SCALE GENOMIC DNA]</scope>
    <source>
        <strain evidence="3">KB18</strain>
    </source>
</reference>
<keyword evidence="3" id="KW-1185">Reference proteome</keyword>
<dbReference type="KEGG" id="amur:ADH66_12950"/>
<evidence type="ECO:0000313" key="1">
    <source>
        <dbReference type="EMBL" id="ASB41480.1"/>
    </source>
</evidence>
<reference evidence="1" key="1">
    <citation type="journal article" date="2017" name="Genome Announc.">
        <title>High-Quality Whole-Genome Sequences of the Oligo-Mouse-Microbiota Bacterial Community.</title>
        <authorList>
            <person name="Garzetti D."/>
            <person name="Brugiroux S."/>
            <person name="Bunk B."/>
            <person name="Pukall R."/>
            <person name="McCoy K.D."/>
            <person name="Macpherson A.J."/>
            <person name="Stecher B."/>
        </authorList>
    </citation>
    <scope>NUCLEOTIDE SEQUENCE</scope>
    <source>
        <strain evidence="1">KB18</strain>
    </source>
</reference>